<protein>
    <recommendedName>
        <fullName evidence="4">Nucleopolyhedrovirus P10 family protein</fullName>
    </recommendedName>
</protein>
<comment type="caution">
    <text evidence="2">The sequence shown here is derived from an EMBL/GenBank/DDBJ whole genome shotgun (WGS) entry which is preliminary data.</text>
</comment>
<feature type="region of interest" description="Disordered" evidence="1">
    <location>
        <begin position="14"/>
        <end position="50"/>
    </location>
</feature>
<gene>
    <name evidence="2" type="ORF">STRAU_7318</name>
</gene>
<evidence type="ECO:0000313" key="2">
    <source>
        <dbReference type="EMBL" id="EPH39613.1"/>
    </source>
</evidence>
<keyword evidence="3" id="KW-1185">Reference proteome</keyword>
<proteinExistence type="predicted"/>
<dbReference type="AlphaFoldDB" id="S3Z927"/>
<evidence type="ECO:0000313" key="3">
    <source>
        <dbReference type="Proteomes" id="UP000014629"/>
    </source>
</evidence>
<dbReference type="EMBL" id="AOPZ01000512">
    <property type="protein sequence ID" value="EPH39613.1"/>
    <property type="molecule type" value="Genomic_DNA"/>
</dbReference>
<sequence length="137" mass="13975">MVAEVDLRVTGLLDGEGAGGGAAPDAVPDTDPAPGGVPLPGQEDEPWAAGSDEGRVARAVLAVPGVTRMAGTLGGLGRAVHIEEHTAPRALPRRHIRVELAADADRRTLDVTQAVRTAVTEALPDRPSVAVLVTAVD</sequence>
<accession>S3Z927</accession>
<evidence type="ECO:0008006" key="4">
    <source>
        <dbReference type="Google" id="ProtNLM"/>
    </source>
</evidence>
<reference evidence="2 3" key="1">
    <citation type="submission" date="2013-02" db="EMBL/GenBank/DDBJ databases">
        <title>Draft Genome Sequence of Streptomyces aurantiacus, Which Produces Setomimycin.</title>
        <authorList>
            <person name="Gruening B.A."/>
            <person name="Praeg A."/>
            <person name="Erxleben A."/>
            <person name="Guenther S."/>
            <person name="Mueller M."/>
        </authorList>
    </citation>
    <scope>NUCLEOTIDE SEQUENCE [LARGE SCALE GENOMIC DNA]</scope>
    <source>
        <strain evidence="2 3">JA 4570</strain>
    </source>
</reference>
<organism evidence="2 3">
    <name type="scientific">Streptomyces aurantiacus JA 4570</name>
    <dbReference type="NCBI Taxonomy" id="1286094"/>
    <lineage>
        <taxon>Bacteria</taxon>
        <taxon>Bacillati</taxon>
        <taxon>Actinomycetota</taxon>
        <taxon>Actinomycetes</taxon>
        <taxon>Kitasatosporales</taxon>
        <taxon>Streptomycetaceae</taxon>
        <taxon>Streptomyces</taxon>
        <taxon>Streptomyces aurantiacus group</taxon>
    </lineage>
</organism>
<dbReference type="Proteomes" id="UP000014629">
    <property type="component" value="Unassembled WGS sequence"/>
</dbReference>
<name>S3Z927_9ACTN</name>
<feature type="compositionally biased region" description="Low complexity" evidence="1">
    <location>
        <begin position="23"/>
        <end position="36"/>
    </location>
</feature>
<dbReference type="PATRIC" id="fig|1286094.4.peg.7243"/>
<evidence type="ECO:0000256" key="1">
    <source>
        <dbReference type="SAM" id="MobiDB-lite"/>
    </source>
</evidence>